<feature type="compositionally biased region" description="Low complexity" evidence="1">
    <location>
        <begin position="1"/>
        <end position="13"/>
    </location>
</feature>
<dbReference type="AlphaFoldDB" id="A0AAV6GPF9"/>
<accession>A0AAV6GPF9</accession>
<feature type="compositionally biased region" description="Basic and acidic residues" evidence="1">
    <location>
        <begin position="245"/>
        <end position="255"/>
    </location>
</feature>
<reference evidence="2" key="1">
    <citation type="submission" date="2020-10" db="EMBL/GenBank/DDBJ databases">
        <title>Chromosome-scale genome assembly of the Allis shad, Alosa alosa.</title>
        <authorList>
            <person name="Margot Z."/>
            <person name="Christophe K."/>
            <person name="Cabau C."/>
            <person name="Louis A."/>
            <person name="Berthelot C."/>
            <person name="Parey E."/>
            <person name="Roest Crollius H."/>
            <person name="Montfort J."/>
            <person name="Robinson-Rechavi M."/>
            <person name="Bucao C."/>
            <person name="Bouchez O."/>
            <person name="Gislard M."/>
            <person name="Lluch J."/>
            <person name="Milhes M."/>
            <person name="Lampietro C."/>
            <person name="Lopez Roques C."/>
            <person name="Donnadieu C."/>
            <person name="Braasch I."/>
            <person name="Desvignes T."/>
            <person name="Postlethwait J."/>
            <person name="Bobe J."/>
            <person name="Guiguen Y."/>
        </authorList>
    </citation>
    <scope>NUCLEOTIDE SEQUENCE</scope>
    <source>
        <strain evidence="2">M-15738</strain>
        <tissue evidence="2">Blood</tissue>
    </source>
</reference>
<evidence type="ECO:0000256" key="1">
    <source>
        <dbReference type="SAM" id="MobiDB-lite"/>
    </source>
</evidence>
<dbReference type="Proteomes" id="UP000823561">
    <property type="component" value="Chromosome 9"/>
</dbReference>
<evidence type="ECO:0000313" key="2">
    <source>
        <dbReference type="EMBL" id="KAG5276324.1"/>
    </source>
</evidence>
<dbReference type="EMBL" id="JADWDJ010000009">
    <property type="protein sequence ID" value="KAG5276324.1"/>
    <property type="molecule type" value="Genomic_DNA"/>
</dbReference>
<keyword evidence="3" id="KW-1185">Reference proteome</keyword>
<feature type="region of interest" description="Disordered" evidence="1">
    <location>
        <begin position="1"/>
        <end position="28"/>
    </location>
</feature>
<feature type="region of interest" description="Disordered" evidence="1">
    <location>
        <begin position="209"/>
        <end position="282"/>
    </location>
</feature>
<organism evidence="2 3">
    <name type="scientific">Alosa alosa</name>
    <name type="common">allis shad</name>
    <dbReference type="NCBI Taxonomy" id="278164"/>
    <lineage>
        <taxon>Eukaryota</taxon>
        <taxon>Metazoa</taxon>
        <taxon>Chordata</taxon>
        <taxon>Craniata</taxon>
        <taxon>Vertebrata</taxon>
        <taxon>Euteleostomi</taxon>
        <taxon>Actinopterygii</taxon>
        <taxon>Neopterygii</taxon>
        <taxon>Teleostei</taxon>
        <taxon>Clupei</taxon>
        <taxon>Clupeiformes</taxon>
        <taxon>Clupeoidei</taxon>
        <taxon>Clupeidae</taxon>
        <taxon>Alosa</taxon>
    </lineage>
</organism>
<feature type="compositionally biased region" description="Pro residues" evidence="1">
    <location>
        <begin position="121"/>
        <end position="132"/>
    </location>
</feature>
<proteinExistence type="predicted"/>
<name>A0AAV6GPF9_9TELE</name>
<gene>
    <name evidence="2" type="ORF">AALO_G00130620</name>
</gene>
<dbReference type="PANTHER" id="PTHR35672">
    <property type="entry name" value="C-U-EDITING ENZYME APOBEC-4-RELATED"/>
    <property type="match status" value="1"/>
</dbReference>
<evidence type="ECO:0000313" key="3">
    <source>
        <dbReference type="Proteomes" id="UP000823561"/>
    </source>
</evidence>
<feature type="region of interest" description="Disordered" evidence="1">
    <location>
        <begin position="324"/>
        <end position="348"/>
    </location>
</feature>
<protein>
    <submittedName>
        <fullName evidence="2">Uncharacterized protein</fullName>
    </submittedName>
</protein>
<dbReference type="PANTHER" id="PTHR35672:SF1">
    <property type="entry name" value="C-U-EDITING ENZYME APOBEC-4-RELATED"/>
    <property type="match status" value="1"/>
</dbReference>
<feature type="region of interest" description="Disordered" evidence="1">
    <location>
        <begin position="95"/>
        <end position="143"/>
    </location>
</feature>
<feature type="compositionally biased region" description="Basic and acidic residues" evidence="1">
    <location>
        <begin position="336"/>
        <end position="348"/>
    </location>
</feature>
<sequence>MSDQQQQQQQQPQSSHSPLDCSPWPHHHIHTGAEAAASFPEFCQAFGFPVGPSGSGSLLLFYELLDQSGALVQRGRVTGCTQLGQHPWAMLFAPHSSTTSSTREAPGAQLHHIQHQGGPRRPAPPHPAPGRPQAPSSATSSPREALRSLAALWPRVTLSPLSGRAWALLLGSFVADVPLSVRRAVLLPGRVEADWRNAVELSAITGMGPAYLDLPAPSTTDDTNADPNQASAGPKTILPPPHLLTTEDPHPDPARRPPLLSQRPQGPTPRGATQPIRPINVVRHVRAPRPLATSDRPGSHASIPSLLLKGRPVEVVCVREREVDHAGSSAHTHTHTHTEVKRSTDRPR</sequence>
<dbReference type="InterPro" id="IPR038953">
    <property type="entry name" value="APOBEC4"/>
</dbReference>
<feature type="compositionally biased region" description="Polar residues" evidence="1">
    <location>
        <begin position="217"/>
        <end position="231"/>
    </location>
</feature>
<comment type="caution">
    <text evidence="2">The sequence shown here is derived from an EMBL/GenBank/DDBJ whole genome shotgun (WGS) entry which is preliminary data.</text>
</comment>